<comment type="caution">
    <text evidence="2">The sequence shown here is derived from an EMBL/GenBank/DDBJ whole genome shotgun (WGS) entry which is preliminary data.</text>
</comment>
<proteinExistence type="predicted"/>
<dbReference type="OrthoDB" id="4831151at2759"/>
<dbReference type="EMBL" id="WIGM01001551">
    <property type="protein sequence ID" value="KAF6794557.1"/>
    <property type="molecule type" value="Genomic_DNA"/>
</dbReference>
<sequence>MQLSTLLSAILPLVAISQVAAQKSFCRAAADSNTDFSQCASIRGVCTTACPRECGAGFKLQSVNIGEGECACFCNK</sequence>
<name>A0A8H6MKT7_9PEZI</name>
<dbReference type="AlphaFoldDB" id="A0A8H6MKT7"/>
<feature type="signal peptide" evidence="1">
    <location>
        <begin position="1"/>
        <end position="21"/>
    </location>
</feature>
<dbReference type="Proteomes" id="UP000639643">
    <property type="component" value="Unassembled WGS sequence"/>
</dbReference>
<keyword evidence="1" id="KW-0732">Signal</keyword>
<protein>
    <submittedName>
        <fullName evidence="2">Uncharacterized protein</fullName>
    </submittedName>
</protein>
<gene>
    <name evidence="2" type="ORF">CMUS01_16009</name>
</gene>
<evidence type="ECO:0000313" key="2">
    <source>
        <dbReference type="EMBL" id="KAF6794557.1"/>
    </source>
</evidence>
<organism evidence="2 3">
    <name type="scientific">Colletotrichum musicola</name>
    <dbReference type="NCBI Taxonomy" id="2175873"/>
    <lineage>
        <taxon>Eukaryota</taxon>
        <taxon>Fungi</taxon>
        <taxon>Dikarya</taxon>
        <taxon>Ascomycota</taxon>
        <taxon>Pezizomycotina</taxon>
        <taxon>Sordariomycetes</taxon>
        <taxon>Hypocreomycetidae</taxon>
        <taxon>Glomerellales</taxon>
        <taxon>Glomerellaceae</taxon>
        <taxon>Colletotrichum</taxon>
        <taxon>Colletotrichum orchidearum species complex</taxon>
    </lineage>
</organism>
<keyword evidence="3" id="KW-1185">Reference proteome</keyword>
<accession>A0A8H6MKT7</accession>
<feature type="chain" id="PRO_5034060770" evidence="1">
    <location>
        <begin position="22"/>
        <end position="76"/>
    </location>
</feature>
<evidence type="ECO:0000313" key="3">
    <source>
        <dbReference type="Proteomes" id="UP000639643"/>
    </source>
</evidence>
<reference evidence="2" key="1">
    <citation type="journal article" date="2020" name="Phytopathology">
        <title>Genome Sequence Resources of Colletotrichum truncatum, C. plurivorum, C. musicola, and C. sojae: Four Species Pathogenic to Soybean (Glycine max).</title>
        <authorList>
            <person name="Rogerio F."/>
            <person name="Boufleur T.R."/>
            <person name="Ciampi-Guillardi M."/>
            <person name="Sukno S.A."/>
            <person name="Thon M.R."/>
            <person name="Massola Junior N.S."/>
            <person name="Baroncelli R."/>
        </authorList>
    </citation>
    <scope>NUCLEOTIDE SEQUENCE</scope>
    <source>
        <strain evidence="2">LFN0074</strain>
    </source>
</reference>
<evidence type="ECO:0000256" key="1">
    <source>
        <dbReference type="SAM" id="SignalP"/>
    </source>
</evidence>